<accession>A0ABP5ZVS2</accession>
<keyword evidence="1" id="KW-1133">Transmembrane helix</keyword>
<name>A0ABP5ZVS2_9ACTN</name>
<reference evidence="4" key="1">
    <citation type="journal article" date="2019" name="Int. J. Syst. Evol. Microbiol.">
        <title>The Global Catalogue of Microorganisms (GCM) 10K type strain sequencing project: providing services to taxonomists for standard genome sequencing and annotation.</title>
        <authorList>
            <consortium name="The Broad Institute Genomics Platform"/>
            <consortium name="The Broad Institute Genome Sequencing Center for Infectious Disease"/>
            <person name="Wu L."/>
            <person name="Ma J."/>
        </authorList>
    </citation>
    <scope>NUCLEOTIDE SEQUENCE [LARGE SCALE GENOMIC DNA]</scope>
    <source>
        <strain evidence="4">JCM 6307</strain>
    </source>
</reference>
<protein>
    <recommendedName>
        <fullName evidence="2">Pyrrolo-quinoline quinone repeat domain-containing protein</fullName>
    </recommendedName>
</protein>
<gene>
    <name evidence="3" type="ORF">GCM10010406_46180</name>
</gene>
<evidence type="ECO:0000256" key="1">
    <source>
        <dbReference type="SAM" id="Phobius"/>
    </source>
</evidence>
<organism evidence="3 4">
    <name type="scientific">Streptomyces thermolineatus</name>
    <dbReference type="NCBI Taxonomy" id="44033"/>
    <lineage>
        <taxon>Bacteria</taxon>
        <taxon>Bacillati</taxon>
        <taxon>Actinomycetota</taxon>
        <taxon>Actinomycetes</taxon>
        <taxon>Kitasatosporales</taxon>
        <taxon>Streptomycetaceae</taxon>
        <taxon>Streptomyces</taxon>
    </lineage>
</organism>
<feature type="transmembrane region" description="Helical" evidence="1">
    <location>
        <begin position="56"/>
        <end position="75"/>
    </location>
</feature>
<dbReference type="Gene3D" id="2.130.10.10">
    <property type="entry name" value="YVTN repeat-like/Quinoprotein amine dehydrogenase"/>
    <property type="match status" value="1"/>
</dbReference>
<dbReference type="Pfam" id="PF13360">
    <property type="entry name" value="PQQ_2"/>
    <property type="match status" value="1"/>
</dbReference>
<feature type="transmembrane region" description="Helical" evidence="1">
    <location>
        <begin position="12"/>
        <end position="36"/>
    </location>
</feature>
<sequence>MGGIVRGRDFAPAALTAAGGAAAGLAVMYHLLGWTALVTEAGNSCGGPYSPCPRGVPAAILLAFAFSFAGAALLTKARRATVRLLEGHRFTAVVLAGAVLAAWPGWLGYQWLRGPHAEVVWQAAADHPSTVRGVGNWGADGAVVRARTDGLTSYAVGDGAERWNLPAPARESVCGMSRGTAGGTGLVGFGRHDEPCATVAAVDLGTGRTLWTDRAGKDGSYRNHDAAAGLAVAAGVAVVAGSETDTDTGAGTETVTALSIEDGSRVWRWKADEGCSVAGVHASGSRVLVVSGCVDHHGYATGQDDERTANAAALDPRTGKQQWKAVLPVESTLEKVSLLSADPAVLLVDEEDERGTAAVLALDDSGRTTAEIPLSGRTESLSALPEWIVGFPARPVLRAVVHDGLLVTAVTAPGDGEPYGVAAYLLADGRRVWGTEFEEPVKSLAVQGDELALVTGHKYGKRPLLHTLEGRTGIRRGEGVVLRGAKIEEGVEHLPAGKGVHVFVNSDGTGDHRPALALR</sequence>
<evidence type="ECO:0000313" key="4">
    <source>
        <dbReference type="Proteomes" id="UP001501358"/>
    </source>
</evidence>
<dbReference type="EMBL" id="BAAATA010000035">
    <property type="protein sequence ID" value="GAA2504334.1"/>
    <property type="molecule type" value="Genomic_DNA"/>
</dbReference>
<feature type="transmembrane region" description="Helical" evidence="1">
    <location>
        <begin position="87"/>
        <end position="106"/>
    </location>
</feature>
<keyword evidence="4" id="KW-1185">Reference proteome</keyword>
<feature type="domain" description="Pyrrolo-quinoline quinone repeat" evidence="2">
    <location>
        <begin position="198"/>
        <end position="457"/>
    </location>
</feature>
<dbReference type="InterPro" id="IPR002372">
    <property type="entry name" value="PQQ_rpt_dom"/>
</dbReference>
<evidence type="ECO:0000313" key="3">
    <source>
        <dbReference type="EMBL" id="GAA2504334.1"/>
    </source>
</evidence>
<comment type="caution">
    <text evidence="3">The sequence shown here is derived from an EMBL/GenBank/DDBJ whole genome shotgun (WGS) entry which is preliminary data.</text>
</comment>
<keyword evidence="1" id="KW-0472">Membrane</keyword>
<keyword evidence="1" id="KW-0812">Transmembrane</keyword>
<evidence type="ECO:0000259" key="2">
    <source>
        <dbReference type="Pfam" id="PF13360"/>
    </source>
</evidence>
<dbReference type="InterPro" id="IPR011047">
    <property type="entry name" value="Quinoprotein_ADH-like_sf"/>
</dbReference>
<proteinExistence type="predicted"/>
<dbReference type="Proteomes" id="UP001501358">
    <property type="component" value="Unassembled WGS sequence"/>
</dbReference>
<dbReference type="SUPFAM" id="SSF50998">
    <property type="entry name" value="Quinoprotein alcohol dehydrogenase-like"/>
    <property type="match status" value="1"/>
</dbReference>
<dbReference type="InterPro" id="IPR015943">
    <property type="entry name" value="WD40/YVTN_repeat-like_dom_sf"/>
</dbReference>